<feature type="region of interest" description="Disordered" evidence="1">
    <location>
        <begin position="1"/>
        <end position="36"/>
    </location>
</feature>
<dbReference type="RefSeq" id="WP_013102514.1">
    <property type="nucleotide sequence ID" value="NC_014136.1"/>
</dbReference>
<dbReference type="EMBL" id="CP001758">
    <property type="protein sequence ID" value="ADG39915.1"/>
    <property type="molecule type" value="Genomic_DNA"/>
</dbReference>
<dbReference type="STRING" id="762051.LKI_01860"/>
<evidence type="ECO:0000313" key="2">
    <source>
        <dbReference type="EMBL" id="ADG39915.1"/>
    </source>
</evidence>
<dbReference type="KEGG" id="lki:LKI_01860"/>
<organism evidence="2 3">
    <name type="scientific">Leuconostoc kimchii (strain IMSNU 11154 / KCTC 2386 / IH25)</name>
    <dbReference type="NCBI Taxonomy" id="762051"/>
    <lineage>
        <taxon>Bacteria</taxon>
        <taxon>Bacillati</taxon>
        <taxon>Bacillota</taxon>
        <taxon>Bacilli</taxon>
        <taxon>Lactobacillales</taxon>
        <taxon>Lactobacillaceae</taxon>
        <taxon>Leuconostoc</taxon>
    </lineage>
</organism>
<dbReference type="HOGENOM" id="CLU_2437262_0_0_9"/>
<dbReference type="PATRIC" id="fig|762051.18.peg.376"/>
<name>D5T0W6_LEUKI</name>
<reference evidence="2 3" key="1">
    <citation type="journal article" date="2010" name="J. Bacteriol.">
        <title>Complete genome sequence analysis of Leuconostoc kimchii IMSNU 11154.</title>
        <authorList>
            <person name="Oh H.M."/>
            <person name="Cho Y.J."/>
            <person name="Kim B.K."/>
            <person name="Roe J.H."/>
            <person name="Kang S.O."/>
            <person name="Nahm B.H."/>
            <person name="Jeong G."/>
            <person name="Han H.U."/>
            <person name="Chun J."/>
        </authorList>
    </citation>
    <scope>NUCLEOTIDE SEQUENCE [LARGE SCALE GENOMIC DNA]</scope>
    <source>
        <strain evidence="3">IMSNU 11154 / KCTC 2386 / IH25</strain>
    </source>
</reference>
<gene>
    <name evidence="2" type="ordered locus">LKI_01860</name>
</gene>
<dbReference type="Proteomes" id="UP000002362">
    <property type="component" value="Chromosome"/>
</dbReference>
<sequence>MKLEDYLDDSENSYRQTAKQRGQYKQAFDKRTVQQRQMRYQRNSKIRKLIKEDNVLELDLIAKHCNVSLSTIKRSLSEIGFHYRNGEVVK</sequence>
<evidence type="ECO:0000313" key="3">
    <source>
        <dbReference type="Proteomes" id="UP000002362"/>
    </source>
</evidence>
<proteinExistence type="predicted"/>
<protein>
    <submittedName>
        <fullName evidence="2">Uncharacterized protein</fullName>
    </submittedName>
</protein>
<evidence type="ECO:0000256" key="1">
    <source>
        <dbReference type="SAM" id="MobiDB-lite"/>
    </source>
</evidence>
<accession>D5T0W6</accession>
<feature type="compositionally biased region" description="Acidic residues" evidence="1">
    <location>
        <begin position="1"/>
        <end position="11"/>
    </location>
</feature>
<dbReference type="AlphaFoldDB" id="D5T0W6"/>